<dbReference type="Gene3D" id="1.10.10.10">
    <property type="entry name" value="Winged helix-like DNA-binding domain superfamily/Winged helix DNA-binding domain"/>
    <property type="match status" value="1"/>
</dbReference>
<accession>A0AAD5PTL5</accession>
<feature type="region of interest" description="Disordered" evidence="4">
    <location>
        <begin position="944"/>
        <end position="1154"/>
    </location>
</feature>
<keyword evidence="2 3" id="KW-0694">RNA-binding</keyword>
<feature type="compositionally biased region" description="Basic and acidic residues" evidence="4">
    <location>
        <begin position="1046"/>
        <end position="1072"/>
    </location>
</feature>
<feature type="compositionally biased region" description="Low complexity" evidence="4">
    <location>
        <begin position="922"/>
        <end position="931"/>
    </location>
</feature>
<feature type="region of interest" description="Disordered" evidence="4">
    <location>
        <begin position="893"/>
        <end position="931"/>
    </location>
</feature>
<feature type="compositionally biased region" description="Basic and acidic residues" evidence="4">
    <location>
        <begin position="691"/>
        <end position="713"/>
    </location>
</feature>
<dbReference type="Pfam" id="PF26088">
    <property type="entry name" value="RRM_LARP4"/>
    <property type="match status" value="1"/>
</dbReference>
<dbReference type="InterPro" id="IPR058699">
    <property type="entry name" value="RRM_LARP4/4B"/>
</dbReference>
<proteinExistence type="predicted"/>
<feature type="domain" description="HTH La-type RNA-binding" evidence="5">
    <location>
        <begin position="204"/>
        <end position="293"/>
    </location>
</feature>
<feature type="compositionally biased region" description="Gly residues" evidence="4">
    <location>
        <begin position="749"/>
        <end position="758"/>
    </location>
</feature>
<dbReference type="SUPFAM" id="SSF46785">
    <property type="entry name" value="Winged helix' DNA-binding domain"/>
    <property type="match status" value="1"/>
</dbReference>
<dbReference type="GO" id="GO:0003730">
    <property type="term" value="F:mRNA 3'-UTR binding"/>
    <property type="evidence" value="ECO:0007669"/>
    <property type="project" value="TreeGrafter"/>
</dbReference>
<feature type="compositionally biased region" description="Low complexity" evidence="4">
    <location>
        <begin position="738"/>
        <end position="748"/>
    </location>
</feature>
<feature type="compositionally biased region" description="Polar residues" evidence="4">
    <location>
        <begin position="1100"/>
        <end position="1118"/>
    </location>
</feature>
<dbReference type="GO" id="GO:0010494">
    <property type="term" value="C:cytoplasmic stress granule"/>
    <property type="evidence" value="ECO:0007669"/>
    <property type="project" value="TreeGrafter"/>
</dbReference>
<dbReference type="InterPro" id="IPR036388">
    <property type="entry name" value="WH-like_DNA-bd_sf"/>
</dbReference>
<feature type="region of interest" description="Disordered" evidence="4">
    <location>
        <begin position="541"/>
        <end position="833"/>
    </location>
</feature>
<feature type="compositionally biased region" description="Basic and acidic residues" evidence="4">
    <location>
        <begin position="759"/>
        <end position="770"/>
    </location>
</feature>
<dbReference type="EMBL" id="WJBH02000005">
    <property type="protein sequence ID" value="KAI9558962.1"/>
    <property type="molecule type" value="Genomic_DNA"/>
</dbReference>
<feature type="compositionally biased region" description="Low complexity" evidence="4">
    <location>
        <begin position="673"/>
        <end position="690"/>
    </location>
</feature>
<dbReference type="InterPro" id="IPR036390">
    <property type="entry name" value="WH_DNA-bd_sf"/>
</dbReference>
<evidence type="ECO:0000313" key="6">
    <source>
        <dbReference type="EMBL" id="KAI9558962.1"/>
    </source>
</evidence>
<comment type="caution">
    <text evidence="6">The sequence shown here is derived from an EMBL/GenBank/DDBJ whole genome shotgun (WGS) entry which is preliminary data.</text>
</comment>
<name>A0AAD5PTL5_9CRUS</name>
<dbReference type="GO" id="GO:0045727">
    <property type="term" value="P:positive regulation of translation"/>
    <property type="evidence" value="ECO:0007669"/>
    <property type="project" value="TreeGrafter"/>
</dbReference>
<keyword evidence="1" id="KW-0597">Phosphoprotein</keyword>
<evidence type="ECO:0000313" key="7">
    <source>
        <dbReference type="Proteomes" id="UP000820818"/>
    </source>
</evidence>
<dbReference type="Proteomes" id="UP000820818">
    <property type="component" value="Linkage Group LG5"/>
</dbReference>
<organism evidence="6 7">
    <name type="scientific">Daphnia sinensis</name>
    <dbReference type="NCBI Taxonomy" id="1820382"/>
    <lineage>
        <taxon>Eukaryota</taxon>
        <taxon>Metazoa</taxon>
        <taxon>Ecdysozoa</taxon>
        <taxon>Arthropoda</taxon>
        <taxon>Crustacea</taxon>
        <taxon>Branchiopoda</taxon>
        <taxon>Diplostraca</taxon>
        <taxon>Cladocera</taxon>
        <taxon>Anomopoda</taxon>
        <taxon>Daphniidae</taxon>
        <taxon>Daphnia</taxon>
        <taxon>Daphnia similis group</taxon>
    </lineage>
</organism>
<keyword evidence="7" id="KW-1185">Reference proteome</keyword>
<feature type="compositionally biased region" description="Low complexity" evidence="4">
    <location>
        <begin position="595"/>
        <end position="614"/>
    </location>
</feature>
<dbReference type="Pfam" id="PF05383">
    <property type="entry name" value="La"/>
    <property type="match status" value="1"/>
</dbReference>
<protein>
    <recommendedName>
        <fullName evidence="5">HTH La-type RNA-binding domain-containing protein</fullName>
    </recommendedName>
</protein>
<dbReference type="CDD" id="cd08031">
    <property type="entry name" value="LARP_4_5_like"/>
    <property type="match status" value="1"/>
</dbReference>
<dbReference type="InterPro" id="IPR045180">
    <property type="entry name" value="La_dom_prot"/>
</dbReference>
<evidence type="ECO:0000256" key="2">
    <source>
        <dbReference type="ARBA" id="ARBA00022884"/>
    </source>
</evidence>
<dbReference type="CDD" id="cd12430">
    <property type="entry name" value="RRM_LARP4_5_like"/>
    <property type="match status" value="1"/>
</dbReference>
<evidence type="ECO:0000256" key="4">
    <source>
        <dbReference type="SAM" id="MobiDB-lite"/>
    </source>
</evidence>
<evidence type="ECO:0000256" key="3">
    <source>
        <dbReference type="PROSITE-ProRule" id="PRU00332"/>
    </source>
</evidence>
<dbReference type="PANTHER" id="PTHR22792:SF131">
    <property type="entry name" value="LA-RELATED PROTEIN LARP4B"/>
    <property type="match status" value="1"/>
</dbReference>
<dbReference type="PANTHER" id="PTHR22792">
    <property type="entry name" value="LUPUS LA PROTEIN-RELATED"/>
    <property type="match status" value="1"/>
</dbReference>
<dbReference type="InterPro" id="IPR006630">
    <property type="entry name" value="La_HTH"/>
</dbReference>
<feature type="compositionally biased region" description="Low complexity" evidence="4">
    <location>
        <begin position="999"/>
        <end position="1013"/>
    </location>
</feature>
<feature type="compositionally biased region" description="Low complexity" evidence="4">
    <location>
        <begin position="629"/>
        <end position="648"/>
    </location>
</feature>
<feature type="compositionally biased region" description="Polar residues" evidence="4">
    <location>
        <begin position="569"/>
        <end position="594"/>
    </location>
</feature>
<dbReference type="GO" id="GO:0005829">
    <property type="term" value="C:cytosol"/>
    <property type="evidence" value="ECO:0007669"/>
    <property type="project" value="TreeGrafter"/>
</dbReference>
<evidence type="ECO:0000256" key="1">
    <source>
        <dbReference type="ARBA" id="ARBA00022553"/>
    </source>
</evidence>
<dbReference type="AlphaFoldDB" id="A0AAD5PTL5"/>
<dbReference type="PROSITE" id="PS50961">
    <property type="entry name" value="HTH_LA"/>
    <property type="match status" value="1"/>
</dbReference>
<feature type="compositionally biased region" description="Low complexity" evidence="4">
    <location>
        <begin position="1020"/>
        <end position="1039"/>
    </location>
</feature>
<sequence length="1154" mass="120736">MPREQQLDRVGGVSRQNRRPPLIKNAGCCLMLDPHYSNSSMYLGDEGTYVCKAFSPRSYVIQKVGPSSTSPPPPLSAVPSLNPDAVVFESNHLTRQITDTDSIVIDRPTAVTHSSGKDNTLVNGEAVMPSPVALSVEPLPAVDSPDMLSPSPVTVSVVQDTTKTMMNGDQLQSKEGESGSVQNESVVVTSEIVNNPSAMSPIGDVPVDRLKHALAVQLEYYFSRENLANDAYLVSQMDGDQYVPIWTVANFNQIKKLTTDIKLITEVLKESPNVQVDDEEMRVRPSHKRCIVILREIDGSTPVEEVRAIFADESLPKILSCEFAHNNVWYITFESDDDAQRAYHYVRDNVKEYKGRPINARIKAKPAMNRFFGLPGGVNNGLPGVPPGMSIVPPAVPLPVPVILAPGAPLSVAVAPVPPTAVPLVAATGTAPSLKNGYPTAVASGTPPPHEGAVAVNPSANQQQQPHMQPHHQQQPRFLYAAPPAPGSPYGAQPQLQLYAFHHPSSFYTPTVLQAWPSTTAAGTSLFDLAPVFAMNGLSPQATFKPSPNPRYPGNMGGRGRGAHRRNLSTHSNANNQNETSVSAHSPGISHQQQSGGVTASAGGNASSTANGVSISNGPSAAPLPSKNSSSPQAGTTASSSSPATSNTGGSGRDNKEASAASSTSHHPLQKQATDGAPAAAGAASYAQASGEERRHHHEANNERNFGADRGDRQQYGFGGRGRGRPRGDRGNRGGGYSSYYRGASNGPYRGGSGGGNGGDRERQDRDSRHGSFGSSVGSGGGSYQSRVNGPHQHHHHHHGNGNSSTTSPAPDFDLQAVSSFPPLPGLEAGAPSGASLTVSSNAAGGNVVNSEATPKTEENSAPECVAHLGAVNSSGASGAWGESKLSDVVKGVAKPKSGSNNGHGPKHLLNGPALVPSGGHNSNAAASSSAASVITPSGGMVGATKATSLESQPSPLPNGDLAQSTLALTPPTSPGKKEKPFSGPAVQQANTSKPAKAQTSTQQSLIQHHQQQPTATGTPPSDVAPVKAVVAPVHPPGVSYAKMAEQNKDRLEQMAREVKERELEQERERRRVAQTKLAANQGKTGARPGGAGQPPGNVAPSTNSSSQGPAVVQQQHQHQYRNDRRKDKQAHHVNANMGSDIEVGGSRDRSKSP</sequence>
<evidence type="ECO:0000259" key="5">
    <source>
        <dbReference type="PROSITE" id="PS50961"/>
    </source>
</evidence>
<dbReference type="SMART" id="SM00715">
    <property type="entry name" value="LA"/>
    <property type="match status" value="1"/>
</dbReference>
<reference evidence="6 7" key="1">
    <citation type="submission" date="2022-05" db="EMBL/GenBank/DDBJ databases">
        <title>A multi-omics perspective on studying reproductive biology in Daphnia sinensis.</title>
        <authorList>
            <person name="Jia J."/>
        </authorList>
    </citation>
    <scope>NUCLEOTIDE SEQUENCE [LARGE SCALE GENOMIC DNA]</scope>
    <source>
        <strain evidence="6 7">WSL</strain>
    </source>
</reference>
<gene>
    <name evidence="6" type="ORF">GHT06_015751</name>
</gene>